<dbReference type="InterPro" id="IPR045079">
    <property type="entry name" value="Oxoprolinase-like"/>
</dbReference>
<feature type="domain" description="Hydantoinase A/oxoprolinase" evidence="1">
    <location>
        <begin position="206"/>
        <end position="488"/>
    </location>
</feature>
<evidence type="ECO:0000313" key="4">
    <source>
        <dbReference type="EMBL" id="SDX67335.1"/>
    </source>
</evidence>
<dbReference type="Pfam" id="PF05378">
    <property type="entry name" value="Hydant_A_N"/>
    <property type="match status" value="1"/>
</dbReference>
<dbReference type="InterPro" id="IPR008040">
    <property type="entry name" value="Hydant_A_N"/>
</dbReference>
<dbReference type="AlphaFoldDB" id="A0A1H3DLQ4"/>
<dbReference type="InterPro" id="IPR002821">
    <property type="entry name" value="Hydantoinase_A"/>
</dbReference>
<dbReference type="GO" id="GO:0005829">
    <property type="term" value="C:cytosol"/>
    <property type="evidence" value="ECO:0007669"/>
    <property type="project" value="TreeGrafter"/>
</dbReference>
<dbReference type="EMBL" id="FNMZ01000008">
    <property type="protein sequence ID" value="SDX67335.1"/>
    <property type="molecule type" value="Genomic_DNA"/>
</dbReference>
<dbReference type="InterPro" id="IPR049517">
    <property type="entry name" value="ACX-like_C"/>
</dbReference>
<proteinExistence type="predicted"/>
<dbReference type="GO" id="GO:0006749">
    <property type="term" value="P:glutathione metabolic process"/>
    <property type="evidence" value="ECO:0007669"/>
    <property type="project" value="TreeGrafter"/>
</dbReference>
<feature type="domain" description="Hydantoinase/oxoprolinase N-terminal" evidence="2">
    <location>
        <begin position="11"/>
        <end position="184"/>
    </location>
</feature>
<reference evidence="4 5" key="1">
    <citation type="submission" date="2016-10" db="EMBL/GenBank/DDBJ databases">
        <authorList>
            <person name="de Groot N.N."/>
        </authorList>
    </citation>
    <scope>NUCLEOTIDE SEQUENCE [LARGE SCALE GENOMIC DNA]</scope>
    <source>
        <strain evidence="4 5">DSM 17890</strain>
    </source>
</reference>
<dbReference type="Proteomes" id="UP000199118">
    <property type="component" value="Unassembled WGS sequence"/>
</dbReference>
<evidence type="ECO:0000259" key="3">
    <source>
        <dbReference type="Pfam" id="PF19278"/>
    </source>
</evidence>
<evidence type="ECO:0000259" key="2">
    <source>
        <dbReference type="Pfam" id="PF05378"/>
    </source>
</evidence>
<protein>
    <submittedName>
        <fullName evidence="4">N-methylhydantoinase A</fullName>
    </submittedName>
</protein>
<dbReference type="PANTHER" id="PTHR11365:SF23">
    <property type="entry name" value="HYPOTHETICAL 5-OXOPROLINASE (EUROFUNG)-RELATED"/>
    <property type="match status" value="1"/>
</dbReference>
<evidence type="ECO:0000313" key="5">
    <source>
        <dbReference type="Proteomes" id="UP000199118"/>
    </source>
</evidence>
<dbReference type="Pfam" id="PF01968">
    <property type="entry name" value="Hydantoinase_A"/>
    <property type="match status" value="1"/>
</dbReference>
<organism evidence="4 5">
    <name type="scientific">Albimonas donghaensis</name>
    <dbReference type="NCBI Taxonomy" id="356660"/>
    <lineage>
        <taxon>Bacteria</taxon>
        <taxon>Pseudomonadati</taxon>
        <taxon>Pseudomonadota</taxon>
        <taxon>Alphaproteobacteria</taxon>
        <taxon>Rhodobacterales</taxon>
        <taxon>Paracoccaceae</taxon>
        <taxon>Albimonas</taxon>
    </lineage>
</organism>
<sequence length="673" mass="69612">MTAAPTPAPDRVGVEIGGTFTDLVMAAPDGTLFTGKIPSTPAAPETAVLGVLEASGVDLGGVARLGHGSTVATNALLTRRGAKAGLLTTAGFRDVVIMGRADRDHHIFDMRFRHPAPPIRRAMIREAPERIGVDGAILEPLDLEAAWTEAQALIDAGAEGLAICLLHSWRNPVHEQALADLIRARAPGIALSLSHEVSPEFREYERSLTTTVNAFVGPVVARYVDRLDAGLKARGHGGVLRIMQSNGAMMPAALAGANAVRMLLSGPAAGMRAAMWFAARNGIADAITLDMGGTSTDVALAPGLTPAVTPEMRIDGLPVRVPALDMATIGAGGGSVVSVDPGGFLAVGPDSAGADPGPACYGRGGTRPTVTDAQVVAGVLRPARFFGGRMDLRADLACDALGALGLGPPEHAADMALSMVNGAMAAAVRLVSTARGVDPRGFALVAYGGGGPLHAASVAEELGMDRVLIPWSPGLASAFGLLIADVALDAAQSDLAPLSDRTLDADRAAALTARARRLAADGGLDPDDCEIELGVDLRYRGQAFELTVRTPPAPMDADALRAAFEAQHRQRYGYARADLDVECAGWRVSARRRSAGLVRPPLPSGEGPSAELRDATIAGRRLKASFLAREALAPGARIDGPAVLEEPSATTLVPPGWFALCLPTGDLMLERLP</sequence>
<dbReference type="PANTHER" id="PTHR11365">
    <property type="entry name" value="5-OXOPROLINASE RELATED"/>
    <property type="match status" value="1"/>
</dbReference>
<dbReference type="RefSeq" id="WP_092684145.1">
    <property type="nucleotide sequence ID" value="NZ_FNMZ01000008.1"/>
</dbReference>
<feature type="domain" description="Acetophenone carboxylase-like C-terminal" evidence="3">
    <location>
        <begin position="512"/>
        <end position="657"/>
    </location>
</feature>
<evidence type="ECO:0000259" key="1">
    <source>
        <dbReference type="Pfam" id="PF01968"/>
    </source>
</evidence>
<dbReference type="STRING" id="356660.SAMN05444336_10865"/>
<dbReference type="Pfam" id="PF19278">
    <property type="entry name" value="Hydant_A_C"/>
    <property type="match status" value="1"/>
</dbReference>
<name>A0A1H3DLQ4_9RHOB</name>
<gene>
    <name evidence="4" type="ORF">SAMN05444336_10865</name>
</gene>
<keyword evidence="5" id="KW-1185">Reference proteome</keyword>
<dbReference type="OrthoDB" id="9759608at2"/>
<dbReference type="GO" id="GO:0017168">
    <property type="term" value="F:5-oxoprolinase (ATP-hydrolyzing) activity"/>
    <property type="evidence" value="ECO:0007669"/>
    <property type="project" value="TreeGrafter"/>
</dbReference>
<accession>A0A1H3DLQ4</accession>